<proteinExistence type="predicted"/>
<organism evidence="1">
    <name type="scientific">marine sediment metagenome</name>
    <dbReference type="NCBI Taxonomy" id="412755"/>
    <lineage>
        <taxon>unclassified sequences</taxon>
        <taxon>metagenomes</taxon>
        <taxon>ecological metagenomes</taxon>
    </lineage>
</organism>
<accession>X1TSG3</accession>
<comment type="caution">
    <text evidence="1">The sequence shown here is derived from an EMBL/GenBank/DDBJ whole genome shotgun (WGS) entry which is preliminary data.</text>
</comment>
<sequence>QQHDPDHDVVELRPSADLSTGEIRFVSSIVQHREETVLKPEKYVEACLLVKLVKELNYPTSSIELQKEYPVGHPKSDRPRIDIVVNQYHDGVFDRTFLFIETKDPEEYDSSREDAIEKQLYALADHERVNRLKYLGYYSVEFDGVQLVEKLDIIDFELFNDFGSWDRAGRLTLDLIPAEYGLARKSVYVNKAPENLSPGEKALNRRAGPETFVVLRKQLHDVLWGGGGMFYNDIFSNLVKVFLAKIFDEETTRAGEAYRF</sequence>
<reference evidence="1" key="1">
    <citation type="journal article" date="2014" name="Front. Microbiol.">
        <title>High frequency of phylogenetically diverse reductive dehalogenase-homologous genes in deep subseafloor sedimentary metagenomes.</title>
        <authorList>
            <person name="Kawai M."/>
            <person name="Futagami T."/>
            <person name="Toyoda A."/>
            <person name="Takaki Y."/>
            <person name="Nishi S."/>
            <person name="Hori S."/>
            <person name="Arai W."/>
            <person name="Tsubouchi T."/>
            <person name="Morono Y."/>
            <person name="Uchiyama I."/>
            <person name="Ito T."/>
            <person name="Fujiyama A."/>
            <person name="Inagaki F."/>
            <person name="Takami H."/>
        </authorList>
    </citation>
    <scope>NUCLEOTIDE SEQUENCE</scope>
    <source>
        <strain evidence="1">Expedition CK06-06</strain>
    </source>
</reference>
<feature type="non-terminal residue" evidence="1">
    <location>
        <position position="260"/>
    </location>
</feature>
<feature type="non-terminal residue" evidence="1">
    <location>
        <position position="1"/>
    </location>
</feature>
<dbReference type="EMBL" id="BARW01025411">
    <property type="protein sequence ID" value="GAJ08288.1"/>
    <property type="molecule type" value="Genomic_DNA"/>
</dbReference>
<dbReference type="AlphaFoldDB" id="X1TSG3"/>
<name>X1TSG3_9ZZZZ</name>
<evidence type="ECO:0000313" key="1">
    <source>
        <dbReference type="EMBL" id="GAJ08288.1"/>
    </source>
</evidence>
<protein>
    <submittedName>
        <fullName evidence="1">Uncharacterized protein</fullName>
    </submittedName>
</protein>
<gene>
    <name evidence="1" type="ORF">S12H4_41662</name>
</gene>